<evidence type="ECO:0000256" key="3">
    <source>
        <dbReference type="ARBA" id="ARBA00023125"/>
    </source>
</evidence>
<dbReference type="GO" id="GO:0043565">
    <property type="term" value="F:sequence-specific DNA binding"/>
    <property type="evidence" value="ECO:0007669"/>
    <property type="project" value="InterPro"/>
</dbReference>
<dbReference type="Pfam" id="PF03106">
    <property type="entry name" value="WRKY"/>
    <property type="match status" value="1"/>
</dbReference>
<comment type="subcellular location">
    <subcellularLocation>
        <location evidence="1">Nucleus</location>
    </subcellularLocation>
</comment>
<sequence>MDDSTITLILEGCNQARELESNLASLVKQPQLLYNSCDEIVKVFDSAKKRLQSAYDMPHELHPQHIQIDPAILQELLQSIDAARGNLPESSRMINVELQQGSGGGLHLPAMDVTLHSAGGASGASSSSQRPRKRKENMEVRVERMAAPKIGNTEIPPEDGFTWRKYGQKEIMGSRFPRGYFRCTHQKLYQCPAKKQVQRLDDDPYTYEVKYRGDHTCHMSATAPSILPLPDITRAMTTTTSEPPPLTSTTSTTTSVSSLGRLLSMDVSLSGGGTSSGGMIEVSGSGSAGGAGTSTGTRNYGKEVEYPVVDMADVMFNTGVSNTINSMDFLFPSMEDKWDSSSRDKKDTGK</sequence>
<accession>A0A8K0DLC8</accession>
<proteinExistence type="predicted"/>
<keyword evidence="5" id="KW-0539">Nucleus</keyword>
<keyword evidence="2" id="KW-0805">Transcription regulation</keyword>
<dbReference type="InterPro" id="IPR036576">
    <property type="entry name" value="WRKY_dom_sf"/>
</dbReference>
<evidence type="ECO:0000256" key="6">
    <source>
        <dbReference type="SAM" id="MobiDB-lite"/>
    </source>
</evidence>
<dbReference type="PROSITE" id="PS50811">
    <property type="entry name" value="WRKY"/>
    <property type="match status" value="1"/>
</dbReference>
<dbReference type="Proteomes" id="UP000796880">
    <property type="component" value="Unassembled WGS sequence"/>
</dbReference>
<dbReference type="GO" id="GO:0005634">
    <property type="term" value="C:nucleus"/>
    <property type="evidence" value="ECO:0007669"/>
    <property type="project" value="UniProtKB-SubCell"/>
</dbReference>
<dbReference type="Gene3D" id="2.20.25.80">
    <property type="entry name" value="WRKY domain"/>
    <property type="match status" value="1"/>
</dbReference>
<dbReference type="OrthoDB" id="684963at2759"/>
<dbReference type="GO" id="GO:0003700">
    <property type="term" value="F:DNA-binding transcription factor activity"/>
    <property type="evidence" value="ECO:0007669"/>
    <property type="project" value="InterPro"/>
</dbReference>
<dbReference type="SMART" id="SM00774">
    <property type="entry name" value="WRKY"/>
    <property type="match status" value="1"/>
</dbReference>
<reference evidence="8" key="1">
    <citation type="submission" date="2020-03" db="EMBL/GenBank/DDBJ databases">
        <title>A high-quality chromosome-level genome assembly of a woody plant with both climbing and erect habits, Rhamnella rubrinervis.</title>
        <authorList>
            <person name="Lu Z."/>
            <person name="Yang Y."/>
            <person name="Zhu X."/>
            <person name="Sun Y."/>
        </authorList>
    </citation>
    <scope>NUCLEOTIDE SEQUENCE</scope>
    <source>
        <strain evidence="8">BYM</strain>
        <tissue evidence="8">Leaf</tissue>
    </source>
</reference>
<evidence type="ECO:0000256" key="2">
    <source>
        <dbReference type="ARBA" id="ARBA00023015"/>
    </source>
</evidence>
<feature type="compositionally biased region" description="Low complexity" evidence="6">
    <location>
        <begin position="117"/>
        <end position="128"/>
    </location>
</feature>
<dbReference type="InterPro" id="IPR003657">
    <property type="entry name" value="WRKY_dom"/>
</dbReference>
<protein>
    <recommendedName>
        <fullName evidence="7">WRKY domain-containing protein</fullName>
    </recommendedName>
</protein>
<feature type="region of interest" description="Disordered" evidence="6">
    <location>
        <begin position="238"/>
        <end position="257"/>
    </location>
</feature>
<comment type="caution">
    <text evidence="8">The sequence shown here is derived from an EMBL/GenBank/DDBJ whole genome shotgun (WGS) entry which is preliminary data.</text>
</comment>
<name>A0A8K0DLC8_9ROSA</name>
<keyword evidence="4" id="KW-0804">Transcription</keyword>
<keyword evidence="9" id="KW-1185">Reference proteome</keyword>
<evidence type="ECO:0000259" key="7">
    <source>
        <dbReference type="PROSITE" id="PS50811"/>
    </source>
</evidence>
<evidence type="ECO:0000256" key="1">
    <source>
        <dbReference type="ARBA" id="ARBA00004123"/>
    </source>
</evidence>
<dbReference type="SUPFAM" id="SSF118290">
    <property type="entry name" value="WRKY DNA-binding domain"/>
    <property type="match status" value="1"/>
</dbReference>
<evidence type="ECO:0000313" key="8">
    <source>
        <dbReference type="EMBL" id="KAF3433262.1"/>
    </source>
</evidence>
<dbReference type="EMBL" id="VOIH02000011">
    <property type="protein sequence ID" value="KAF3433262.1"/>
    <property type="molecule type" value="Genomic_DNA"/>
</dbReference>
<dbReference type="InterPro" id="IPR044810">
    <property type="entry name" value="WRKY_plant"/>
</dbReference>
<keyword evidence="3" id="KW-0238">DNA-binding</keyword>
<evidence type="ECO:0000256" key="4">
    <source>
        <dbReference type="ARBA" id="ARBA00023163"/>
    </source>
</evidence>
<gene>
    <name evidence="8" type="ORF">FNV43_RR24364</name>
</gene>
<dbReference type="PANTHER" id="PTHR31282">
    <property type="entry name" value="WRKY TRANSCRIPTION FACTOR 21-RELATED"/>
    <property type="match status" value="1"/>
</dbReference>
<feature type="region of interest" description="Disordered" evidence="6">
    <location>
        <begin position="116"/>
        <end position="139"/>
    </location>
</feature>
<organism evidence="8 9">
    <name type="scientific">Rhamnella rubrinervis</name>
    <dbReference type="NCBI Taxonomy" id="2594499"/>
    <lineage>
        <taxon>Eukaryota</taxon>
        <taxon>Viridiplantae</taxon>
        <taxon>Streptophyta</taxon>
        <taxon>Embryophyta</taxon>
        <taxon>Tracheophyta</taxon>
        <taxon>Spermatophyta</taxon>
        <taxon>Magnoliopsida</taxon>
        <taxon>eudicotyledons</taxon>
        <taxon>Gunneridae</taxon>
        <taxon>Pentapetalae</taxon>
        <taxon>rosids</taxon>
        <taxon>fabids</taxon>
        <taxon>Rosales</taxon>
        <taxon>Rhamnaceae</taxon>
        <taxon>rhamnoid group</taxon>
        <taxon>Rhamneae</taxon>
        <taxon>Rhamnella</taxon>
    </lineage>
</organism>
<evidence type="ECO:0000256" key="5">
    <source>
        <dbReference type="ARBA" id="ARBA00023242"/>
    </source>
</evidence>
<dbReference type="AlphaFoldDB" id="A0A8K0DLC8"/>
<evidence type="ECO:0000313" key="9">
    <source>
        <dbReference type="Proteomes" id="UP000796880"/>
    </source>
</evidence>
<feature type="domain" description="WRKY" evidence="7">
    <location>
        <begin position="158"/>
        <end position="220"/>
    </location>
</feature>